<proteinExistence type="predicted"/>
<evidence type="ECO:0000259" key="3">
    <source>
        <dbReference type="Pfam" id="PF07940"/>
    </source>
</evidence>
<evidence type="ECO:0000313" key="4">
    <source>
        <dbReference type="EMBL" id="GJM64166.1"/>
    </source>
</evidence>
<dbReference type="SUPFAM" id="SSF48230">
    <property type="entry name" value="Chondroitin AC/alginate lyase"/>
    <property type="match status" value="1"/>
</dbReference>
<keyword evidence="5" id="KW-1185">Reference proteome</keyword>
<dbReference type="EMBL" id="BQKE01000004">
    <property type="protein sequence ID" value="GJM64166.1"/>
    <property type="molecule type" value="Genomic_DNA"/>
</dbReference>
<feature type="domain" description="Heparinase II/III-like C-terminal" evidence="3">
    <location>
        <begin position="381"/>
        <end position="556"/>
    </location>
</feature>
<evidence type="ECO:0000256" key="1">
    <source>
        <dbReference type="ARBA" id="ARBA00004196"/>
    </source>
</evidence>
<dbReference type="GO" id="GO:0016829">
    <property type="term" value="F:lyase activity"/>
    <property type="evidence" value="ECO:0007669"/>
    <property type="project" value="InterPro"/>
</dbReference>
<dbReference type="Gene3D" id="2.70.98.70">
    <property type="match status" value="1"/>
</dbReference>
<keyword evidence="2" id="KW-0732">Signal</keyword>
<gene>
    <name evidence="4" type="ORF">PEDI_47180</name>
</gene>
<dbReference type="InterPro" id="IPR008929">
    <property type="entry name" value="Chondroitin_lyas"/>
</dbReference>
<feature type="chain" id="PRO_5042959742" description="Heparinase II/III-like C-terminal domain-containing protein" evidence="2">
    <location>
        <begin position="19"/>
        <end position="603"/>
    </location>
</feature>
<dbReference type="AlphaFoldDB" id="A0AAN5APB2"/>
<dbReference type="Proteomes" id="UP001310022">
    <property type="component" value="Unassembled WGS sequence"/>
</dbReference>
<evidence type="ECO:0000256" key="2">
    <source>
        <dbReference type="SAM" id="SignalP"/>
    </source>
</evidence>
<sequence length="603" mass="69524">MRYFLVSLCFLLVFQAAAKDIVRPQRTLFFSESDWQGVKQRVKGNSELVQFLNQYIFDQADQLLTEKPTERIILGRRMLHSSRKAERRIIFLAYAYRLSGKDQYLSRAIEEMEQVIAFESWNPSHFLDVAEMVTGLSVGMAWLEKDLPADVSNRVKKAIVEKGLRASFEGDPKDRHWVKAHNNWNQVCHGSLYLGAQVCKSDYPTISEKVIKRAEEYIQLPMSTYLPNGNYAEGPNYWNFGTIYNVLFLNAFEHINGQPYHCEGRKAFKKTGEFYLNAFSNSGMAFNYSDNPLNRTLAPSQFYLAKMTNQPSLLYGEMEWFDRHKQAKGLELVQENDDRFWPFILFWMEQSKVLTVPSQRMYHGKGKTPIVVYRSSWEEKNSVWLGIKAGSPKVSHAHMDAGSFIFEKDGIRWAHDLGRQQYHSLEKHGLKIWGKKQDSDRWKVFRLNNFAHNTLTIDGKLHKADGRADFSKVKENRKGLEASLDLSGFFVDQQVKVTRSFIVEDGQKALQVIDDFRGNDQAHQIEWAMVTDAEISFNGAEVILSKAGKSVRLTNNQQLFYRVSDLSKEGLAPYDEPNVGFKKITLTYALKEGEMLQLINSIQ</sequence>
<comment type="caution">
    <text evidence="4">The sequence shown here is derived from an EMBL/GenBank/DDBJ whole genome shotgun (WGS) entry which is preliminary data.</text>
</comment>
<dbReference type="GO" id="GO:0030313">
    <property type="term" value="C:cell envelope"/>
    <property type="evidence" value="ECO:0007669"/>
    <property type="project" value="UniProtKB-SubCell"/>
</dbReference>
<feature type="signal peptide" evidence="2">
    <location>
        <begin position="1"/>
        <end position="18"/>
    </location>
</feature>
<protein>
    <recommendedName>
        <fullName evidence="3">Heparinase II/III-like C-terminal domain-containing protein</fullName>
    </recommendedName>
</protein>
<accession>A0AAN5APB2</accession>
<dbReference type="RefSeq" id="WP_338239250.1">
    <property type="nucleotide sequence ID" value="NZ_BQKE01000004.1"/>
</dbReference>
<dbReference type="Pfam" id="PF07940">
    <property type="entry name" value="Hepar_II_III_C"/>
    <property type="match status" value="1"/>
</dbReference>
<comment type="subcellular location">
    <subcellularLocation>
        <location evidence="1">Cell envelope</location>
    </subcellularLocation>
</comment>
<dbReference type="Gene3D" id="1.50.10.100">
    <property type="entry name" value="Chondroitin AC/alginate lyase"/>
    <property type="match status" value="1"/>
</dbReference>
<evidence type="ECO:0000313" key="5">
    <source>
        <dbReference type="Proteomes" id="UP001310022"/>
    </source>
</evidence>
<reference evidence="4 5" key="1">
    <citation type="submission" date="2021-12" db="EMBL/GenBank/DDBJ databases">
        <title>Genome sequencing of bacteria with rrn-lacking chromosome and rrn-plasmid.</title>
        <authorList>
            <person name="Anda M."/>
            <person name="Iwasaki W."/>
        </authorList>
    </citation>
    <scope>NUCLEOTIDE SEQUENCE [LARGE SCALE GENOMIC DNA]</scope>
    <source>
        <strain evidence="4 5">NBRC 15940</strain>
    </source>
</reference>
<dbReference type="PANTHER" id="PTHR38045:SF1">
    <property type="entry name" value="HEPARINASE II_III-LIKE PROTEIN"/>
    <property type="match status" value="1"/>
</dbReference>
<dbReference type="InterPro" id="IPR012480">
    <property type="entry name" value="Hepar_II_III_C"/>
</dbReference>
<dbReference type="PANTHER" id="PTHR38045">
    <property type="entry name" value="CHROMOSOME 1, WHOLE GENOME SHOTGUN SEQUENCE"/>
    <property type="match status" value="1"/>
</dbReference>
<name>A0AAN5APB2_9BACT</name>
<organism evidence="4 5">
    <name type="scientific">Persicobacter diffluens</name>
    <dbReference type="NCBI Taxonomy" id="981"/>
    <lineage>
        <taxon>Bacteria</taxon>
        <taxon>Pseudomonadati</taxon>
        <taxon>Bacteroidota</taxon>
        <taxon>Cytophagia</taxon>
        <taxon>Cytophagales</taxon>
        <taxon>Persicobacteraceae</taxon>
        <taxon>Persicobacter</taxon>
    </lineage>
</organism>